<name>A1ZH52_MICM2</name>
<feature type="signal peptide" evidence="7">
    <location>
        <begin position="1"/>
        <end position="18"/>
    </location>
</feature>
<keyword evidence="10" id="KW-1185">Reference proteome</keyword>
<evidence type="ECO:0000256" key="5">
    <source>
        <dbReference type="SAM" id="Coils"/>
    </source>
</evidence>
<dbReference type="eggNOG" id="COG4191">
    <property type="taxonomic scope" value="Bacteria"/>
</dbReference>
<feature type="domain" description="Histidine kinase" evidence="8">
    <location>
        <begin position="470"/>
        <end position="774"/>
    </location>
</feature>
<dbReference type="Pfam" id="PF13424">
    <property type="entry name" value="TPR_12"/>
    <property type="match status" value="2"/>
</dbReference>
<keyword evidence="6" id="KW-1133">Transmembrane helix</keyword>
<dbReference type="InterPro" id="IPR019734">
    <property type="entry name" value="TPR_rpt"/>
</dbReference>
<feature type="repeat" description="TPR" evidence="4">
    <location>
        <begin position="79"/>
        <end position="112"/>
    </location>
</feature>
<feature type="coiled-coil region" evidence="5">
    <location>
        <begin position="325"/>
        <end position="359"/>
    </location>
</feature>
<keyword evidence="3" id="KW-0597">Phosphoprotein</keyword>
<evidence type="ECO:0000259" key="8">
    <source>
        <dbReference type="PROSITE" id="PS50109"/>
    </source>
</evidence>
<dbReference type="GO" id="GO:0000155">
    <property type="term" value="F:phosphorelay sensor kinase activity"/>
    <property type="evidence" value="ECO:0007669"/>
    <property type="project" value="InterPro"/>
</dbReference>
<evidence type="ECO:0000313" key="10">
    <source>
        <dbReference type="Proteomes" id="UP000004095"/>
    </source>
</evidence>
<dbReference type="Gene3D" id="3.30.565.10">
    <property type="entry name" value="Histidine kinase-like ATPase, C-terminal domain"/>
    <property type="match status" value="1"/>
</dbReference>
<evidence type="ECO:0000256" key="6">
    <source>
        <dbReference type="SAM" id="Phobius"/>
    </source>
</evidence>
<keyword evidence="7" id="KW-0732">Signal</keyword>
<dbReference type="PROSITE" id="PS50293">
    <property type="entry name" value="TPR_REGION"/>
    <property type="match status" value="1"/>
</dbReference>
<dbReference type="SUPFAM" id="SSF47384">
    <property type="entry name" value="Homodimeric domain of signal transducing histidine kinase"/>
    <property type="match status" value="1"/>
</dbReference>
<keyword evidence="9" id="KW-0418">Kinase</keyword>
<feature type="repeat" description="TPR" evidence="4">
    <location>
        <begin position="199"/>
        <end position="232"/>
    </location>
</feature>
<gene>
    <name evidence="9" type="ORF">M23134_08150</name>
</gene>
<dbReference type="InterPro" id="IPR003661">
    <property type="entry name" value="HisK_dim/P_dom"/>
</dbReference>
<comment type="catalytic activity">
    <reaction evidence="1">
        <text>ATP + protein L-histidine = ADP + protein N-phospho-L-histidine.</text>
        <dbReference type="EC" id="2.7.13.3"/>
    </reaction>
</comment>
<dbReference type="InterPro" id="IPR004358">
    <property type="entry name" value="Sig_transdc_His_kin-like_C"/>
</dbReference>
<dbReference type="SMART" id="SM00387">
    <property type="entry name" value="HATPase_c"/>
    <property type="match status" value="1"/>
</dbReference>
<comment type="caution">
    <text evidence="9">The sequence shown here is derived from an EMBL/GenBank/DDBJ whole genome shotgun (WGS) entry which is preliminary data.</text>
</comment>
<dbReference type="InterPro" id="IPR011990">
    <property type="entry name" value="TPR-like_helical_dom_sf"/>
</dbReference>
<evidence type="ECO:0000256" key="1">
    <source>
        <dbReference type="ARBA" id="ARBA00000085"/>
    </source>
</evidence>
<proteinExistence type="predicted"/>
<dbReference type="OrthoDB" id="9806995at2"/>
<dbReference type="SUPFAM" id="SSF55874">
    <property type="entry name" value="ATPase domain of HSP90 chaperone/DNA topoisomerase II/histidine kinase"/>
    <property type="match status" value="1"/>
</dbReference>
<protein>
    <recommendedName>
        <fullName evidence="2">histidine kinase</fullName>
        <ecNumber evidence="2">2.7.13.3</ecNumber>
    </recommendedName>
</protein>
<dbReference type="PANTHER" id="PTHR43065">
    <property type="entry name" value="SENSOR HISTIDINE KINASE"/>
    <property type="match status" value="1"/>
</dbReference>
<dbReference type="InterPro" id="IPR003594">
    <property type="entry name" value="HATPase_dom"/>
</dbReference>
<dbReference type="AlphaFoldDB" id="A1ZH52"/>
<dbReference type="SUPFAM" id="SSF48452">
    <property type="entry name" value="TPR-like"/>
    <property type="match status" value="1"/>
</dbReference>
<dbReference type="InterPro" id="IPR036097">
    <property type="entry name" value="HisK_dim/P_sf"/>
</dbReference>
<feature type="coiled-coil region" evidence="5">
    <location>
        <begin position="406"/>
        <end position="461"/>
    </location>
</feature>
<dbReference type="PANTHER" id="PTHR43065:SF48">
    <property type="entry name" value="HISTIDINE KINASE"/>
    <property type="match status" value="1"/>
</dbReference>
<dbReference type="SMART" id="SM00028">
    <property type="entry name" value="TPR"/>
    <property type="match status" value="5"/>
</dbReference>
<evidence type="ECO:0000256" key="3">
    <source>
        <dbReference type="ARBA" id="ARBA00022553"/>
    </source>
</evidence>
<organism evidence="9 10">
    <name type="scientific">Microscilla marina ATCC 23134</name>
    <dbReference type="NCBI Taxonomy" id="313606"/>
    <lineage>
        <taxon>Bacteria</taxon>
        <taxon>Pseudomonadati</taxon>
        <taxon>Bacteroidota</taxon>
        <taxon>Cytophagia</taxon>
        <taxon>Cytophagales</taxon>
        <taxon>Microscillaceae</taxon>
        <taxon>Microscilla</taxon>
    </lineage>
</organism>
<keyword evidence="6" id="KW-0472">Membrane</keyword>
<dbReference type="PRINTS" id="PR00344">
    <property type="entry name" value="BCTRLSENSOR"/>
</dbReference>
<keyword evidence="6" id="KW-0812">Transmembrane</keyword>
<sequence length="777" mass="88434">MRAFFIALILFSPIVGHAQTPEIDSLERILPAMSDDTSKVQVLNRLTWKLRDIDLNRALQYGKRSLDIVHALQYKAKHAEILSFLGIIYRNLGDYASAFEYYHRALRIAKKNQQGIQIGYSYNNIGEVFKFQKRYDEAVENMKNAIKVFVKLGNKSGEAYGYLRMGETFQEQKKYDEALKAFFKVKQIRESTKKKKSLDVALNRIGVVYNLQAKYEKALDYLNQALDMNIKDKNLRGISDMQNDIAEVYLNQKNYTKAIEYAQKGLKGATSIPAHPIMQHSTKILNEAYANQNDFIKAYRYQKQYIDITQSLLNEENARRIQALQTNYQIEKKQTELDLKSKENRLLKIEQKENELRKELVYLLVGGLILTLGLVVAVIIGIFQKQKANKLLHIKNEQLIESEQIERAQTAQMKATNDELKTAQQELQIALEKEQQSHIELENAHEELKATQSQMIQSEKMAALGQLIAGVAHEINTPLGAIRSSIESVASALKDTLQKLPDLLTVLTPQEQALFMSLLDTSMNQTNVITLKEKKQLRKALIEKLKIHEVPDARKAADILVNLRAEESYEDFLSLLKHAHSNLILHTSNKLSNILRGTSNIELAIRKAHKIVFALKNYAYRNPQEVKVQSDIKQGIETVLTLYHNHLKQGIHLERDYHENIPQIWCYPDELNQVWTNLIHNALQAMDFKGDLTVGIHNQNNRLEVIIADTGSGIPADIIDKIFDPFFTTKPAGEGSGLGLDIVRKIVQKHDGDIQVQSTAGVGTAFTVWLPLPATTT</sequence>
<dbReference type="EMBL" id="AAWS01000007">
    <property type="protein sequence ID" value="EAY30321.1"/>
    <property type="molecule type" value="Genomic_DNA"/>
</dbReference>
<dbReference type="InterPro" id="IPR005467">
    <property type="entry name" value="His_kinase_dom"/>
</dbReference>
<dbReference type="PROSITE" id="PS50109">
    <property type="entry name" value="HIS_KIN"/>
    <property type="match status" value="1"/>
</dbReference>
<feature type="transmembrane region" description="Helical" evidence="6">
    <location>
        <begin position="360"/>
        <end position="383"/>
    </location>
</feature>
<dbReference type="EC" id="2.7.13.3" evidence="2"/>
<keyword evidence="5" id="KW-0175">Coiled coil</keyword>
<dbReference type="Proteomes" id="UP000004095">
    <property type="component" value="Unassembled WGS sequence"/>
</dbReference>
<dbReference type="Pfam" id="PF02518">
    <property type="entry name" value="HATPase_c"/>
    <property type="match status" value="1"/>
</dbReference>
<evidence type="ECO:0000313" key="9">
    <source>
        <dbReference type="EMBL" id="EAY30321.1"/>
    </source>
</evidence>
<dbReference type="Pfam" id="PF13181">
    <property type="entry name" value="TPR_8"/>
    <property type="match status" value="1"/>
</dbReference>
<dbReference type="Gene3D" id="1.25.40.10">
    <property type="entry name" value="Tetratricopeptide repeat domain"/>
    <property type="match status" value="2"/>
</dbReference>
<dbReference type="eggNOG" id="COG0457">
    <property type="taxonomic scope" value="Bacteria"/>
</dbReference>
<keyword evidence="9" id="KW-0808">Transferase</keyword>
<dbReference type="RefSeq" id="WP_002695258.1">
    <property type="nucleotide sequence ID" value="NZ_AAWS01000007.1"/>
</dbReference>
<feature type="repeat" description="TPR" evidence="4">
    <location>
        <begin position="159"/>
        <end position="192"/>
    </location>
</feature>
<reference evidence="9 10" key="1">
    <citation type="submission" date="2007-01" db="EMBL/GenBank/DDBJ databases">
        <authorList>
            <person name="Haygood M."/>
            <person name="Podell S."/>
            <person name="Anderson C."/>
            <person name="Hopkinson B."/>
            <person name="Roe K."/>
            <person name="Barbeau K."/>
            <person name="Gaasterland T."/>
            <person name="Ferriera S."/>
            <person name="Johnson J."/>
            <person name="Kravitz S."/>
            <person name="Beeson K."/>
            <person name="Sutton G."/>
            <person name="Rogers Y.-H."/>
            <person name="Friedman R."/>
            <person name="Frazier M."/>
            <person name="Venter J.C."/>
        </authorList>
    </citation>
    <scope>NUCLEOTIDE SEQUENCE [LARGE SCALE GENOMIC DNA]</scope>
    <source>
        <strain evidence="9 10">ATCC 23134</strain>
    </source>
</reference>
<keyword evidence="4" id="KW-0802">TPR repeat</keyword>
<dbReference type="InterPro" id="IPR036890">
    <property type="entry name" value="HATPase_C_sf"/>
</dbReference>
<dbReference type="Gene3D" id="1.10.287.130">
    <property type="match status" value="1"/>
</dbReference>
<accession>A1ZH52</accession>
<evidence type="ECO:0000256" key="4">
    <source>
        <dbReference type="PROSITE-ProRule" id="PRU00339"/>
    </source>
</evidence>
<evidence type="ECO:0000256" key="7">
    <source>
        <dbReference type="SAM" id="SignalP"/>
    </source>
</evidence>
<evidence type="ECO:0000256" key="2">
    <source>
        <dbReference type="ARBA" id="ARBA00012438"/>
    </source>
</evidence>
<dbReference type="PROSITE" id="PS50005">
    <property type="entry name" value="TPR"/>
    <property type="match status" value="3"/>
</dbReference>
<feature type="chain" id="PRO_5002641433" description="histidine kinase" evidence="7">
    <location>
        <begin position="19"/>
        <end position="777"/>
    </location>
</feature>
<dbReference type="CDD" id="cd00082">
    <property type="entry name" value="HisKA"/>
    <property type="match status" value="1"/>
</dbReference>